<keyword evidence="3" id="KW-1185">Reference proteome</keyword>
<feature type="chain" id="PRO_5044878201" evidence="1">
    <location>
        <begin position="23"/>
        <end position="146"/>
    </location>
</feature>
<evidence type="ECO:0000256" key="1">
    <source>
        <dbReference type="SAM" id="SignalP"/>
    </source>
</evidence>
<gene>
    <name evidence="2" type="ORF">AB6A40_003274</name>
</gene>
<dbReference type="AlphaFoldDB" id="A0ABD6E927"/>
<name>A0ABD6E927_9BILA</name>
<dbReference type="Proteomes" id="UP001608902">
    <property type="component" value="Unassembled WGS sequence"/>
</dbReference>
<sequence length="146" mass="16475">MNAINIRQLIAIIATILLQTRADIASVGRNFEVVFPINNAETASETSISLEFIRYEFSYLNIRVNYPIFTLNGSELTRTTEEKSTYVWYSRTATLTFEGTSIYRNLTVGLQSYPDMRFIITSDDLMQVIAHNYATDGSGDSFTGQS</sequence>
<evidence type="ECO:0000313" key="3">
    <source>
        <dbReference type="Proteomes" id="UP001608902"/>
    </source>
</evidence>
<proteinExistence type="predicted"/>
<protein>
    <submittedName>
        <fullName evidence="2">Uncharacterized protein</fullName>
    </submittedName>
</protein>
<evidence type="ECO:0000313" key="2">
    <source>
        <dbReference type="EMBL" id="MFH4976565.1"/>
    </source>
</evidence>
<accession>A0ABD6E927</accession>
<comment type="caution">
    <text evidence="2">The sequence shown here is derived from an EMBL/GenBank/DDBJ whole genome shotgun (WGS) entry which is preliminary data.</text>
</comment>
<reference evidence="2 3" key="1">
    <citation type="submission" date="2024-08" db="EMBL/GenBank/DDBJ databases">
        <title>Gnathostoma spinigerum genome.</title>
        <authorList>
            <person name="Gonzalez-Bertolin B."/>
            <person name="Monzon S."/>
            <person name="Zaballos A."/>
            <person name="Jimenez P."/>
            <person name="Dekumyoy P."/>
            <person name="Varona S."/>
            <person name="Cuesta I."/>
            <person name="Sumanam S."/>
            <person name="Adisakwattana P."/>
            <person name="Gasser R.B."/>
            <person name="Hernandez-Gonzalez A."/>
            <person name="Young N.D."/>
            <person name="Perteguer M.J."/>
        </authorList>
    </citation>
    <scope>NUCLEOTIDE SEQUENCE [LARGE SCALE GENOMIC DNA]</scope>
    <source>
        <strain evidence="2">AL3</strain>
        <tissue evidence="2">Liver</tissue>
    </source>
</reference>
<feature type="signal peptide" evidence="1">
    <location>
        <begin position="1"/>
        <end position="22"/>
    </location>
</feature>
<keyword evidence="1" id="KW-0732">Signal</keyword>
<organism evidence="2 3">
    <name type="scientific">Gnathostoma spinigerum</name>
    <dbReference type="NCBI Taxonomy" id="75299"/>
    <lineage>
        <taxon>Eukaryota</taxon>
        <taxon>Metazoa</taxon>
        <taxon>Ecdysozoa</taxon>
        <taxon>Nematoda</taxon>
        <taxon>Chromadorea</taxon>
        <taxon>Rhabditida</taxon>
        <taxon>Spirurina</taxon>
        <taxon>Gnathostomatomorpha</taxon>
        <taxon>Gnathostomatoidea</taxon>
        <taxon>Gnathostomatidae</taxon>
        <taxon>Gnathostoma</taxon>
    </lineage>
</organism>
<dbReference type="EMBL" id="JBGFUD010001639">
    <property type="protein sequence ID" value="MFH4976565.1"/>
    <property type="molecule type" value="Genomic_DNA"/>
</dbReference>